<accession>A0ABV9B233</accession>
<dbReference type="EMBL" id="JBHSFK010000021">
    <property type="protein sequence ID" value="MFC4503636.1"/>
    <property type="molecule type" value="Genomic_DNA"/>
</dbReference>
<name>A0ABV9B233_9ACTN</name>
<dbReference type="Proteomes" id="UP001595839">
    <property type="component" value="Unassembled WGS sequence"/>
</dbReference>
<gene>
    <name evidence="1" type="ORF">ACFPIH_29690</name>
</gene>
<protein>
    <submittedName>
        <fullName evidence="1">Uncharacterized protein</fullName>
    </submittedName>
</protein>
<comment type="caution">
    <text evidence="1">The sequence shown here is derived from an EMBL/GenBank/DDBJ whole genome shotgun (WGS) entry which is preliminary data.</text>
</comment>
<dbReference type="RefSeq" id="WP_381178642.1">
    <property type="nucleotide sequence ID" value="NZ_JBHSFK010000021.1"/>
</dbReference>
<keyword evidence="2" id="KW-1185">Reference proteome</keyword>
<evidence type="ECO:0000313" key="1">
    <source>
        <dbReference type="EMBL" id="MFC4503636.1"/>
    </source>
</evidence>
<proteinExistence type="predicted"/>
<organism evidence="1 2">
    <name type="scientific">Streptomyces vulcanius</name>
    <dbReference type="NCBI Taxonomy" id="1441876"/>
    <lineage>
        <taxon>Bacteria</taxon>
        <taxon>Bacillati</taxon>
        <taxon>Actinomycetota</taxon>
        <taxon>Actinomycetes</taxon>
        <taxon>Kitasatosporales</taxon>
        <taxon>Streptomycetaceae</taxon>
        <taxon>Streptomyces</taxon>
    </lineage>
</organism>
<reference evidence="2" key="1">
    <citation type="journal article" date="2019" name="Int. J. Syst. Evol. Microbiol.">
        <title>The Global Catalogue of Microorganisms (GCM) 10K type strain sequencing project: providing services to taxonomists for standard genome sequencing and annotation.</title>
        <authorList>
            <consortium name="The Broad Institute Genomics Platform"/>
            <consortium name="The Broad Institute Genome Sequencing Center for Infectious Disease"/>
            <person name="Wu L."/>
            <person name="Ma J."/>
        </authorList>
    </citation>
    <scope>NUCLEOTIDE SEQUENCE [LARGE SCALE GENOMIC DNA]</scope>
    <source>
        <strain evidence="2">CGMCC 4.7177</strain>
    </source>
</reference>
<evidence type="ECO:0000313" key="2">
    <source>
        <dbReference type="Proteomes" id="UP001595839"/>
    </source>
</evidence>
<sequence length="46" mass="4877">MAVAPARIAQAVRDDGSRTVRLRVNAETTGQYCALTPADIGLGRPH</sequence>